<keyword evidence="1" id="KW-0472">Membrane</keyword>
<sequence length="111" mass="13183">MESKRDTAFQISWRHSFSNQIHGKQKRRRSRVRFSLIMKNPPNFSLPDIKKSSPNHKPKKVNSFLSSAILFLVFLHLSTHSFLRFSKFSLVFLAILVGFDLTYYIIYLYRI</sequence>
<accession>A0A8D9E0E8</accession>
<organism evidence="2">
    <name type="scientific">Cacopsylla melanoneura</name>
    <dbReference type="NCBI Taxonomy" id="428564"/>
    <lineage>
        <taxon>Eukaryota</taxon>
        <taxon>Metazoa</taxon>
        <taxon>Ecdysozoa</taxon>
        <taxon>Arthropoda</taxon>
        <taxon>Hexapoda</taxon>
        <taxon>Insecta</taxon>
        <taxon>Pterygota</taxon>
        <taxon>Neoptera</taxon>
        <taxon>Paraneoptera</taxon>
        <taxon>Hemiptera</taxon>
        <taxon>Sternorrhyncha</taxon>
        <taxon>Psylloidea</taxon>
        <taxon>Psyllidae</taxon>
        <taxon>Psyllinae</taxon>
        <taxon>Cacopsylla</taxon>
    </lineage>
</organism>
<dbReference type="AlphaFoldDB" id="A0A8D9E0E8"/>
<keyword evidence="1" id="KW-1133">Transmembrane helix</keyword>
<name>A0A8D9E0E8_9HEMI</name>
<reference evidence="2" key="1">
    <citation type="submission" date="2021-05" db="EMBL/GenBank/DDBJ databases">
        <authorList>
            <person name="Alioto T."/>
            <person name="Alioto T."/>
            <person name="Gomez Garrido J."/>
        </authorList>
    </citation>
    <scope>NUCLEOTIDE SEQUENCE</scope>
</reference>
<feature type="transmembrane region" description="Helical" evidence="1">
    <location>
        <begin position="88"/>
        <end position="109"/>
    </location>
</feature>
<dbReference type="EMBL" id="HBUF01046655">
    <property type="protein sequence ID" value="CAG6619978.1"/>
    <property type="molecule type" value="Transcribed_RNA"/>
</dbReference>
<dbReference type="EMBL" id="HBUF01225719">
    <property type="protein sequence ID" value="CAG6671288.1"/>
    <property type="molecule type" value="Transcribed_RNA"/>
</dbReference>
<protein>
    <recommendedName>
        <fullName evidence="3">Transmembrane protein</fullName>
    </recommendedName>
</protein>
<proteinExistence type="predicted"/>
<feature type="transmembrane region" description="Helical" evidence="1">
    <location>
        <begin position="61"/>
        <end position="82"/>
    </location>
</feature>
<dbReference type="EMBL" id="HBUF01393448">
    <property type="protein sequence ID" value="CAG6734699.1"/>
    <property type="molecule type" value="Transcribed_RNA"/>
</dbReference>
<evidence type="ECO:0000256" key="1">
    <source>
        <dbReference type="SAM" id="Phobius"/>
    </source>
</evidence>
<evidence type="ECO:0000313" key="2">
    <source>
        <dbReference type="EMBL" id="CAG6734699.1"/>
    </source>
</evidence>
<keyword evidence="1" id="KW-0812">Transmembrane</keyword>
<evidence type="ECO:0008006" key="3">
    <source>
        <dbReference type="Google" id="ProtNLM"/>
    </source>
</evidence>